<keyword evidence="5" id="KW-0539">Nucleus</keyword>
<evidence type="ECO:0000256" key="6">
    <source>
        <dbReference type="SAM" id="MobiDB-lite"/>
    </source>
</evidence>
<name>A0AAP0EL24_9MAGN</name>
<dbReference type="InterPro" id="IPR036093">
    <property type="entry name" value="NAC_dom_sf"/>
</dbReference>
<dbReference type="GO" id="GO:0006355">
    <property type="term" value="P:regulation of DNA-templated transcription"/>
    <property type="evidence" value="ECO:0007669"/>
    <property type="project" value="InterPro"/>
</dbReference>
<accession>A0AAP0EL24</accession>
<dbReference type="AlphaFoldDB" id="A0AAP0EL24"/>
<comment type="caution">
    <text evidence="8">The sequence shown here is derived from an EMBL/GenBank/DDBJ whole genome shotgun (WGS) entry which is preliminary data.</text>
</comment>
<dbReference type="GO" id="GO:0005634">
    <property type="term" value="C:nucleus"/>
    <property type="evidence" value="ECO:0007669"/>
    <property type="project" value="UniProtKB-SubCell"/>
</dbReference>
<evidence type="ECO:0000313" key="9">
    <source>
        <dbReference type="Proteomes" id="UP001420932"/>
    </source>
</evidence>
<dbReference type="InterPro" id="IPR003441">
    <property type="entry name" value="NAC-dom"/>
</dbReference>
<sequence>MEGTSMRSPDLPPGFRFHPTDEELITYYLKPKVLSSSSNSILSLITDIDLYKFNPWDLPGKALFGQEEWFFFTPRDRKYPNGDRPNRVVGCGYWKATGTDKPILSSCSSICLGVKKALVFYKGKPSKGLKTDWVMDEYRLLDDVARSPRVKGSMRLDDWVLCRVRRKFTPTSQMRDHKHENLLNSGSSPPMLLQDHYKLEDQARKKRDHEMLFEGCHDNQLLAYLGSPDQSTAGTSSTNYGMHRDTSIINDHHQEITPKFSEVMMMADHDHGNMAQTNMVNSSFQTMLESIKRTLSIGALDELHASSVVPPLKRQASSDYHAKIDDDQFSP</sequence>
<keyword evidence="9" id="KW-1185">Reference proteome</keyword>
<dbReference type="GO" id="GO:0003677">
    <property type="term" value="F:DNA binding"/>
    <property type="evidence" value="ECO:0007669"/>
    <property type="project" value="UniProtKB-KW"/>
</dbReference>
<dbReference type="SUPFAM" id="SSF101941">
    <property type="entry name" value="NAC domain"/>
    <property type="match status" value="1"/>
</dbReference>
<evidence type="ECO:0000256" key="2">
    <source>
        <dbReference type="ARBA" id="ARBA00023015"/>
    </source>
</evidence>
<comment type="subcellular location">
    <subcellularLocation>
        <location evidence="1">Nucleus</location>
    </subcellularLocation>
</comment>
<dbReference type="Proteomes" id="UP001420932">
    <property type="component" value="Unassembled WGS sequence"/>
</dbReference>
<proteinExistence type="predicted"/>
<keyword evidence="2" id="KW-0805">Transcription regulation</keyword>
<organism evidence="8 9">
    <name type="scientific">Stephania yunnanensis</name>
    <dbReference type="NCBI Taxonomy" id="152371"/>
    <lineage>
        <taxon>Eukaryota</taxon>
        <taxon>Viridiplantae</taxon>
        <taxon>Streptophyta</taxon>
        <taxon>Embryophyta</taxon>
        <taxon>Tracheophyta</taxon>
        <taxon>Spermatophyta</taxon>
        <taxon>Magnoliopsida</taxon>
        <taxon>Ranunculales</taxon>
        <taxon>Menispermaceae</taxon>
        <taxon>Menispermoideae</taxon>
        <taxon>Cissampelideae</taxon>
        <taxon>Stephania</taxon>
    </lineage>
</organism>
<dbReference type="EMBL" id="JBBNAF010000012">
    <property type="protein sequence ID" value="KAK9092732.1"/>
    <property type="molecule type" value="Genomic_DNA"/>
</dbReference>
<gene>
    <name evidence="8" type="ORF">Syun_027643</name>
</gene>
<keyword evidence="3" id="KW-0238">DNA-binding</keyword>
<feature type="compositionally biased region" description="Basic and acidic residues" evidence="6">
    <location>
        <begin position="320"/>
        <end position="331"/>
    </location>
</feature>
<evidence type="ECO:0000313" key="8">
    <source>
        <dbReference type="EMBL" id="KAK9092732.1"/>
    </source>
</evidence>
<evidence type="ECO:0000256" key="4">
    <source>
        <dbReference type="ARBA" id="ARBA00023163"/>
    </source>
</evidence>
<evidence type="ECO:0000259" key="7">
    <source>
        <dbReference type="PROSITE" id="PS51005"/>
    </source>
</evidence>
<protein>
    <recommendedName>
        <fullName evidence="7">NAC domain-containing protein</fullName>
    </recommendedName>
</protein>
<dbReference type="Gene3D" id="2.170.150.80">
    <property type="entry name" value="NAC domain"/>
    <property type="match status" value="1"/>
</dbReference>
<reference evidence="8 9" key="1">
    <citation type="submission" date="2024-01" db="EMBL/GenBank/DDBJ databases">
        <title>Genome assemblies of Stephania.</title>
        <authorList>
            <person name="Yang L."/>
        </authorList>
    </citation>
    <scope>NUCLEOTIDE SEQUENCE [LARGE SCALE GENOMIC DNA]</scope>
    <source>
        <strain evidence="8">YNDBR</strain>
        <tissue evidence="8">Leaf</tissue>
    </source>
</reference>
<evidence type="ECO:0000256" key="1">
    <source>
        <dbReference type="ARBA" id="ARBA00004123"/>
    </source>
</evidence>
<feature type="domain" description="NAC" evidence="7">
    <location>
        <begin position="11"/>
        <end position="167"/>
    </location>
</feature>
<dbReference type="Pfam" id="PF02365">
    <property type="entry name" value="NAM"/>
    <property type="match status" value="1"/>
</dbReference>
<evidence type="ECO:0000256" key="5">
    <source>
        <dbReference type="ARBA" id="ARBA00023242"/>
    </source>
</evidence>
<keyword evidence="4" id="KW-0804">Transcription</keyword>
<dbReference type="PANTHER" id="PTHR31744:SF233">
    <property type="entry name" value="NAC DOMAIN-CONTAINING PROTEIN 72-LIKE"/>
    <property type="match status" value="1"/>
</dbReference>
<dbReference type="PANTHER" id="PTHR31744">
    <property type="entry name" value="PROTEIN CUP-SHAPED COTYLEDON 2-RELATED"/>
    <property type="match status" value="1"/>
</dbReference>
<dbReference type="PROSITE" id="PS51005">
    <property type="entry name" value="NAC"/>
    <property type="match status" value="1"/>
</dbReference>
<feature type="region of interest" description="Disordered" evidence="6">
    <location>
        <begin position="312"/>
        <end position="331"/>
    </location>
</feature>
<evidence type="ECO:0000256" key="3">
    <source>
        <dbReference type="ARBA" id="ARBA00023125"/>
    </source>
</evidence>